<reference evidence="1 2" key="1">
    <citation type="submission" date="2018-06" db="EMBL/GenBank/DDBJ databases">
        <title>Genomic Encyclopedia of Archaeal and Bacterial Type Strains, Phase II (KMG-II): from individual species to whole genera.</title>
        <authorList>
            <person name="Goeker M."/>
        </authorList>
    </citation>
    <scope>NUCLEOTIDE SEQUENCE [LARGE SCALE GENOMIC DNA]</scope>
    <source>
        <strain evidence="1 2">T4</strain>
    </source>
</reference>
<dbReference type="EMBL" id="QKTX01000023">
    <property type="protein sequence ID" value="PZV76771.1"/>
    <property type="molecule type" value="Genomic_DNA"/>
</dbReference>
<evidence type="ECO:0000313" key="2">
    <source>
        <dbReference type="Proteomes" id="UP000248917"/>
    </source>
</evidence>
<keyword evidence="2" id="KW-1185">Reference proteome</keyword>
<dbReference type="AlphaFoldDB" id="A0A326RKF6"/>
<name>A0A326RKF6_9BACT</name>
<organism evidence="1 2">
    <name type="scientific">Algoriphagus aquaeductus</name>
    <dbReference type="NCBI Taxonomy" id="475299"/>
    <lineage>
        <taxon>Bacteria</taxon>
        <taxon>Pseudomonadati</taxon>
        <taxon>Bacteroidota</taxon>
        <taxon>Cytophagia</taxon>
        <taxon>Cytophagales</taxon>
        <taxon>Cyclobacteriaceae</taxon>
        <taxon>Algoriphagus</taxon>
    </lineage>
</organism>
<evidence type="ECO:0000313" key="1">
    <source>
        <dbReference type="EMBL" id="PZV76771.1"/>
    </source>
</evidence>
<sequence>MSESLLTVALAQISPPDFRAGTPGLKSEKVLNHFLLFGQDHGFS</sequence>
<protein>
    <submittedName>
        <fullName evidence="1">Uncharacterized protein</fullName>
    </submittedName>
</protein>
<comment type="caution">
    <text evidence="1">The sequence shown here is derived from an EMBL/GenBank/DDBJ whole genome shotgun (WGS) entry which is preliminary data.</text>
</comment>
<accession>A0A326RKF6</accession>
<gene>
    <name evidence="1" type="ORF">CLV31_12353</name>
</gene>
<dbReference type="Proteomes" id="UP000248917">
    <property type="component" value="Unassembled WGS sequence"/>
</dbReference>
<proteinExistence type="predicted"/>